<dbReference type="Pfam" id="PF02518">
    <property type="entry name" value="HATPase_c"/>
    <property type="match status" value="1"/>
</dbReference>
<gene>
    <name evidence="2" type="ORF">A2W41_00075</name>
</gene>
<reference evidence="2 3" key="1">
    <citation type="journal article" date="2016" name="Nat. Commun.">
        <title>Thousands of microbial genomes shed light on interconnected biogeochemical processes in an aquifer system.</title>
        <authorList>
            <person name="Anantharaman K."/>
            <person name="Brown C.T."/>
            <person name="Hug L.A."/>
            <person name="Sharon I."/>
            <person name="Castelle C.J."/>
            <person name="Probst A.J."/>
            <person name="Thomas B.C."/>
            <person name="Singh A."/>
            <person name="Wilkins M.J."/>
            <person name="Karaoz U."/>
            <person name="Brodie E.L."/>
            <person name="Williams K.H."/>
            <person name="Hubbard S.S."/>
            <person name="Banfield J.F."/>
        </authorList>
    </citation>
    <scope>NUCLEOTIDE SEQUENCE [LARGE SCALE GENOMIC DNA]</scope>
</reference>
<organism evidence="2 3">
    <name type="scientific">Candidatus Ryanbacteria bacterium RIFCSPHIGHO2_01_45_13</name>
    <dbReference type="NCBI Taxonomy" id="1802112"/>
    <lineage>
        <taxon>Bacteria</taxon>
        <taxon>Candidatus Ryaniibacteriota</taxon>
    </lineage>
</organism>
<dbReference type="Proteomes" id="UP000176700">
    <property type="component" value="Unassembled WGS sequence"/>
</dbReference>
<dbReference type="InterPro" id="IPR003594">
    <property type="entry name" value="HATPase_dom"/>
</dbReference>
<feature type="domain" description="Histidine kinase/HSP90-like ATPase" evidence="1">
    <location>
        <begin position="14"/>
        <end position="68"/>
    </location>
</feature>
<dbReference type="InterPro" id="IPR036890">
    <property type="entry name" value="HATPase_C_sf"/>
</dbReference>
<dbReference type="Gene3D" id="3.30.565.10">
    <property type="entry name" value="Histidine kinase-like ATPase, C-terminal domain"/>
    <property type="match status" value="1"/>
</dbReference>
<name>A0A1G2G195_9BACT</name>
<evidence type="ECO:0000313" key="2">
    <source>
        <dbReference type="EMBL" id="OGZ44094.1"/>
    </source>
</evidence>
<comment type="caution">
    <text evidence="2">The sequence shown here is derived from an EMBL/GenBank/DDBJ whole genome shotgun (WGS) entry which is preliminary data.</text>
</comment>
<protein>
    <recommendedName>
        <fullName evidence="1">Histidine kinase/HSP90-like ATPase domain-containing protein</fullName>
    </recommendedName>
</protein>
<proteinExistence type="predicted"/>
<dbReference type="SUPFAM" id="SSF55874">
    <property type="entry name" value="ATPase domain of HSP90 chaperone/DNA topoisomerase II/histidine kinase"/>
    <property type="match status" value="1"/>
</dbReference>
<dbReference type="AlphaFoldDB" id="A0A1G2G195"/>
<sequence length="69" mass="8189">MLGRRHFEFSITDLYQQFRRDPTMTKNQGTRLVLYISKEIVFAHHDEIWAESEGPGKGSSFFVRLKKTR</sequence>
<evidence type="ECO:0000259" key="1">
    <source>
        <dbReference type="Pfam" id="PF02518"/>
    </source>
</evidence>
<evidence type="ECO:0000313" key="3">
    <source>
        <dbReference type="Proteomes" id="UP000176700"/>
    </source>
</evidence>
<dbReference type="EMBL" id="MHNI01000001">
    <property type="protein sequence ID" value="OGZ44094.1"/>
    <property type="molecule type" value="Genomic_DNA"/>
</dbReference>
<accession>A0A1G2G195</accession>